<feature type="non-terminal residue" evidence="3">
    <location>
        <position position="1"/>
    </location>
</feature>
<evidence type="ECO:0000313" key="3">
    <source>
        <dbReference type="EMBL" id="KAF5843592.1"/>
    </source>
</evidence>
<dbReference type="InterPro" id="IPR050697">
    <property type="entry name" value="Adenylyl/Guanylyl_Cyclase_3/4"/>
</dbReference>
<keyword evidence="2" id="KW-1133">Transmembrane helix</keyword>
<dbReference type="SUPFAM" id="SSF55073">
    <property type="entry name" value="Nucleotide cyclase"/>
    <property type="match status" value="1"/>
</dbReference>
<feature type="region of interest" description="Disordered" evidence="1">
    <location>
        <begin position="292"/>
        <end position="396"/>
    </location>
</feature>
<dbReference type="Proteomes" id="UP000815325">
    <property type="component" value="Unassembled WGS sequence"/>
</dbReference>
<evidence type="ECO:0000256" key="2">
    <source>
        <dbReference type="SAM" id="Phobius"/>
    </source>
</evidence>
<feature type="compositionally biased region" description="Polar residues" evidence="1">
    <location>
        <begin position="373"/>
        <end position="395"/>
    </location>
</feature>
<keyword evidence="2" id="KW-0472">Membrane</keyword>
<dbReference type="Gene3D" id="3.30.70.1230">
    <property type="entry name" value="Nucleotide cyclase"/>
    <property type="match status" value="1"/>
</dbReference>
<accession>A0ABQ7H9Q3</accession>
<protein>
    <recommendedName>
        <fullName evidence="5">Guanylate cyclase domain-containing protein</fullName>
    </recommendedName>
</protein>
<organism evidence="3 4">
    <name type="scientific">Dunaliella salina</name>
    <name type="common">Green alga</name>
    <name type="synonym">Protococcus salinus</name>
    <dbReference type="NCBI Taxonomy" id="3046"/>
    <lineage>
        <taxon>Eukaryota</taxon>
        <taxon>Viridiplantae</taxon>
        <taxon>Chlorophyta</taxon>
        <taxon>core chlorophytes</taxon>
        <taxon>Chlorophyceae</taxon>
        <taxon>CS clade</taxon>
        <taxon>Chlamydomonadales</taxon>
        <taxon>Dunaliellaceae</taxon>
        <taxon>Dunaliella</taxon>
    </lineage>
</organism>
<reference evidence="3" key="1">
    <citation type="submission" date="2017-08" db="EMBL/GenBank/DDBJ databases">
        <authorList>
            <person name="Polle J.E."/>
            <person name="Barry K."/>
            <person name="Cushman J."/>
            <person name="Schmutz J."/>
            <person name="Tran D."/>
            <person name="Hathwaick L.T."/>
            <person name="Yim W.C."/>
            <person name="Jenkins J."/>
            <person name="Mckie-Krisberg Z.M."/>
            <person name="Prochnik S."/>
            <person name="Lindquist E."/>
            <person name="Dockter R.B."/>
            <person name="Adam C."/>
            <person name="Molina H."/>
            <person name="Bunkerborg J."/>
            <person name="Jin E."/>
            <person name="Buchheim M."/>
            <person name="Magnuson J."/>
        </authorList>
    </citation>
    <scope>NUCLEOTIDE SEQUENCE</scope>
    <source>
        <strain evidence="3">CCAP 19/18</strain>
    </source>
</reference>
<evidence type="ECO:0000313" key="4">
    <source>
        <dbReference type="Proteomes" id="UP000815325"/>
    </source>
</evidence>
<proteinExistence type="predicted"/>
<dbReference type="InterPro" id="IPR029787">
    <property type="entry name" value="Nucleotide_cyclase"/>
</dbReference>
<dbReference type="EMBL" id="MU069440">
    <property type="protein sequence ID" value="KAF5843592.1"/>
    <property type="molecule type" value="Genomic_DNA"/>
</dbReference>
<evidence type="ECO:0008006" key="5">
    <source>
        <dbReference type="Google" id="ProtNLM"/>
    </source>
</evidence>
<gene>
    <name evidence="3" type="ORF">DUNSADRAFT_12854</name>
</gene>
<dbReference type="PANTHER" id="PTHR43081">
    <property type="entry name" value="ADENYLATE CYCLASE, TERMINAL-DIFFERENTIATION SPECIFIC-RELATED"/>
    <property type="match status" value="1"/>
</dbReference>
<name>A0ABQ7H9Q3_DUNSA</name>
<keyword evidence="4" id="KW-1185">Reference proteome</keyword>
<dbReference type="PANTHER" id="PTHR43081:SF1">
    <property type="entry name" value="ADENYLATE CYCLASE, TERMINAL-DIFFERENTIATION SPECIFIC"/>
    <property type="match status" value="1"/>
</dbReference>
<comment type="caution">
    <text evidence="3">The sequence shown here is derived from an EMBL/GenBank/DDBJ whole genome shotgun (WGS) entry which is preliminary data.</text>
</comment>
<keyword evidence="2" id="KW-0812">Transmembrane</keyword>
<evidence type="ECO:0000256" key="1">
    <source>
        <dbReference type="SAM" id="MobiDB-lite"/>
    </source>
</evidence>
<sequence length="437" mass="47939">SSLLVQTSVLLARNEVLVSLTNTLLSCCGRDPDLEAALRISSQERRQIRPGDLYQRVDYSAPRLPSFLQLSSFKLPVEPRRTVAEESVKIGLECPALQLKSDDSQAPNILSWRIDPDYYMYESCECASGYKLVNLTKPGQTFTFGCEIICDDEPFEQKYEWAIAVIVVVGFIILSAALIMALLGRSNMEFQMERWRKRMMGGPGPGQQGSLVTTDVSGYTAMCAIDPKAATQTMEIHNKLISKARWANCGSIVDQAGDSFTLAFQDAFDAVAFAIQVQLLMDATEWPQLAKPKRMSLQSWGRKPRFSSDRKSRSGRQRLARASMRTIPEDASRELPSVPSPPKSSPELTLSHLNNPLNNSAKGPPSPHPSSPQQGRASDPGTSPRSSGPCLSSGGQDRLQIRVGIVTGMLPLEVPVQASPLASLSKGGCPARYMYLR</sequence>
<feature type="transmembrane region" description="Helical" evidence="2">
    <location>
        <begin position="161"/>
        <end position="184"/>
    </location>
</feature>
<feature type="compositionally biased region" description="Polar residues" evidence="1">
    <location>
        <begin position="347"/>
        <end position="361"/>
    </location>
</feature>